<gene>
    <name evidence="1" type="ORF">BLL52_2456</name>
</gene>
<proteinExistence type="predicted"/>
<comment type="caution">
    <text evidence="1">The sequence shown here is derived from an EMBL/GenBank/DDBJ whole genome shotgun (WGS) entry which is preliminary data.</text>
</comment>
<protein>
    <submittedName>
        <fullName evidence="1">Uncharacterized protein</fullName>
    </submittedName>
</protein>
<dbReference type="EMBL" id="MSYM01000013">
    <property type="protein sequence ID" value="OLP06225.1"/>
    <property type="molecule type" value="Genomic_DNA"/>
</dbReference>
<name>A0A1Q8YE07_9BURK</name>
<sequence>MFPLICPMCGGQMRIIAFTTFTTFTTFSADIHKILEHIGVDPGADGAQILGDSDCHFRKTPVFQDGLGCDTWPHAVGCPIRHTGVPEIVSRPKDQPG</sequence>
<keyword evidence="2" id="KW-1185">Reference proteome</keyword>
<evidence type="ECO:0000313" key="2">
    <source>
        <dbReference type="Proteomes" id="UP000185911"/>
    </source>
</evidence>
<organism evidence="1 2">
    <name type="scientific">Rhodoferax antarcticus ANT.BR</name>
    <dbReference type="NCBI Taxonomy" id="1111071"/>
    <lineage>
        <taxon>Bacteria</taxon>
        <taxon>Pseudomonadati</taxon>
        <taxon>Pseudomonadota</taxon>
        <taxon>Betaproteobacteria</taxon>
        <taxon>Burkholderiales</taxon>
        <taxon>Comamonadaceae</taxon>
        <taxon>Rhodoferax</taxon>
    </lineage>
</organism>
<evidence type="ECO:0000313" key="1">
    <source>
        <dbReference type="EMBL" id="OLP06225.1"/>
    </source>
</evidence>
<accession>A0A1Q8YE07</accession>
<dbReference type="Proteomes" id="UP000185911">
    <property type="component" value="Unassembled WGS sequence"/>
</dbReference>
<reference evidence="1 2" key="1">
    <citation type="submission" date="2017-01" db="EMBL/GenBank/DDBJ databases">
        <title>Genome sequence of Rhodoferax antarcticus ANT.BR, a psychrophilic purple nonsulfur bacterium from an Antarctic microbial mat.</title>
        <authorList>
            <person name="Baker J."/>
            <person name="Riester C."/>
            <person name="Skinner B."/>
            <person name="Newell A."/>
            <person name="Swingley W."/>
            <person name="Madigan M."/>
            <person name="Jung D."/>
            <person name="Asao M."/>
            <person name="Chen M."/>
            <person name="Loughlin P."/>
            <person name="Pan H."/>
            <person name="Lin S."/>
            <person name="Li N."/>
            <person name="Shaw J."/>
            <person name="Prado M."/>
            <person name="Sherman C."/>
            <person name="Li X."/>
            <person name="Tang J."/>
            <person name="Blankenship R."/>
            <person name="Zhao T."/>
            <person name="Touchman J."/>
            <person name="Sattley M."/>
        </authorList>
    </citation>
    <scope>NUCLEOTIDE SEQUENCE [LARGE SCALE GENOMIC DNA]</scope>
    <source>
        <strain evidence="1 2">ANT.BR</strain>
    </source>
</reference>
<dbReference type="AlphaFoldDB" id="A0A1Q8YE07"/>